<gene>
    <name evidence="3" type="ORF">FRX94_11215</name>
</gene>
<dbReference type="InterPro" id="IPR027417">
    <property type="entry name" value="P-loop_NTPase"/>
</dbReference>
<dbReference type="InterPro" id="IPR014721">
    <property type="entry name" value="Ribsml_uS5_D2-typ_fold_subgr"/>
</dbReference>
<dbReference type="Gene3D" id="3.40.50.300">
    <property type="entry name" value="P-loop containing nucleotide triphosphate hydrolases"/>
    <property type="match status" value="1"/>
</dbReference>
<keyword evidence="4" id="KW-1185">Reference proteome</keyword>
<proteinExistence type="inferred from homology"/>
<evidence type="ECO:0000259" key="2">
    <source>
        <dbReference type="SMART" id="SM00382"/>
    </source>
</evidence>
<dbReference type="Pfam" id="PF13335">
    <property type="entry name" value="Mg_chelatase_C"/>
    <property type="match status" value="1"/>
</dbReference>
<name>A0A5C5U856_9CORY</name>
<dbReference type="InterPro" id="IPR003593">
    <property type="entry name" value="AAA+_ATPase"/>
</dbReference>
<feature type="domain" description="AAA+ ATPase" evidence="2">
    <location>
        <begin position="214"/>
        <end position="343"/>
    </location>
</feature>
<evidence type="ECO:0000256" key="1">
    <source>
        <dbReference type="ARBA" id="ARBA00006354"/>
    </source>
</evidence>
<dbReference type="GO" id="GO:0005524">
    <property type="term" value="F:ATP binding"/>
    <property type="evidence" value="ECO:0007669"/>
    <property type="project" value="InterPro"/>
</dbReference>
<dbReference type="SUPFAM" id="SSF54211">
    <property type="entry name" value="Ribosomal protein S5 domain 2-like"/>
    <property type="match status" value="1"/>
</dbReference>
<dbReference type="Pfam" id="PF01078">
    <property type="entry name" value="Mg_chelatase"/>
    <property type="match status" value="1"/>
</dbReference>
<evidence type="ECO:0000313" key="4">
    <source>
        <dbReference type="Proteomes" id="UP000320791"/>
    </source>
</evidence>
<organism evidence="3 4">
    <name type="scientific">Corynebacterium canis</name>
    <dbReference type="NCBI Taxonomy" id="679663"/>
    <lineage>
        <taxon>Bacteria</taxon>
        <taxon>Bacillati</taxon>
        <taxon>Actinomycetota</taxon>
        <taxon>Actinomycetes</taxon>
        <taxon>Mycobacteriales</taxon>
        <taxon>Corynebacteriaceae</taxon>
        <taxon>Corynebacterium</taxon>
    </lineage>
</organism>
<dbReference type="AlphaFoldDB" id="A0A5C5U856"/>
<dbReference type="InterPro" id="IPR004482">
    <property type="entry name" value="Mg_chelat-rel"/>
</dbReference>
<evidence type="ECO:0000313" key="3">
    <source>
        <dbReference type="EMBL" id="TWT21550.1"/>
    </source>
</evidence>
<dbReference type="InterPro" id="IPR025158">
    <property type="entry name" value="Mg_chelat-rel_C"/>
</dbReference>
<dbReference type="OrthoDB" id="9813147at2"/>
<dbReference type="SMART" id="SM00382">
    <property type="entry name" value="AAA"/>
    <property type="match status" value="1"/>
</dbReference>
<reference evidence="3 4" key="1">
    <citation type="submission" date="2019-08" db="EMBL/GenBank/DDBJ databases">
        <authorList>
            <person name="Lei W."/>
        </authorList>
    </citation>
    <scope>NUCLEOTIDE SEQUENCE [LARGE SCALE GENOMIC DNA]</scope>
    <source>
        <strain evidence="3 4">CCUG 58627</strain>
    </source>
</reference>
<accession>A0A5C5U856</accession>
<dbReference type="PANTHER" id="PTHR32039:SF7">
    <property type="entry name" value="COMPETENCE PROTEIN COMM"/>
    <property type="match status" value="1"/>
</dbReference>
<protein>
    <submittedName>
        <fullName evidence="3">YifB family Mg chelatase-like AAA ATPase</fullName>
    </submittedName>
</protein>
<dbReference type="NCBIfam" id="TIGR00368">
    <property type="entry name" value="YifB family Mg chelatase-like AAA ATPase"/>
    <property type="match status" value="1"/>
</dbReference>
<dbReference type="Pfam" id="PF13541">
    <property type="entry name" value="ChlI"/>
    <property type="match status" value="1"/>
</dbReference>
<dbReference type="EMBL" id="VOHM01000030">
    <property type="protein sequence ID" value="TWT21550.1"/>
    <property type="molecule type" value="Genomic_DNA"/>
</dbReference>
<dbReference type="InterPro" id="IPR045006">
    <property type="entry name" value="CHLI-like"/>
</dbReference>
<sequence length="497" mass="52022">MALGEAYSAMVTGVQANLVTVETTVGPGLPGMHIVGLADAAIGESRERIRAAMNHSNVPWPKTKIVVSLSPAGLRKSGSHFDLAIALSVVAADLPDPEVHARLRGTLFFGELGLDGRLRAVEGLLPVLLAARSHDGIHTVIVPEGNAAEASLVDSPRVLVAPSLAAAFAWLQGIGELERASANPAEASVVRPPDMADVAGQSEAKYAVEVAAAGGHHMLMLGPPGSGKSMLAARLPGLLPPLDINQTIEATAVHSVAGRAVSLPIHTAPFVAPHHSVTRAALLGGGSGRPKPGAVSLAHHGVLFLDEVSEIPAAILDCLRTPLEEGTVRLVRSRRDVTFPAKFQLVMAANPCPCGAEEPSKCRCASRARVRYLNNLSGPLRDRLDIFVRTQACGAVLRDDAEPSAAIAERVAEARVRAMARFGCVNGRMSPHTIRRGYPADDAAMALLAAHLAAGDISQRGVDRALKVAWTLCDLDGAARPNLDHIARALDLREGLV</sequence>
<dbReference type="InterPro" id="IPR000523">
    <property type="entry name" value="Mg_chelatse_chII-like_cat_dom"/>
</dbReference>
<dbReference type="PANTHER" id="PTHR32039">
    <property type="entry name" value="MAGNESIUM-CHELATASE SUBUNIT CHLI"/>
    <property type="match status" value="1"/>
</dbReference>
<dbReference type="RefSeq" id="WP_146325433.1">
    <property type="nucleotide sequence ID" value="NZ_BAABLR010000063.1"/>
</dbReference>
<dbReference type="InterPro" id="IPR020568">
    <property type="entry name" value="Ribosomal_Su5_D2-typ_SF"/>
</dbReference>
<dbReference type="SUPFAM" id="SSF52540">
    <property type="entry name" value="P-loop containing nucleoside triphosphate hydrolases"/>
    <property type="match status" value="1"/>
</dbReference>
<comment type="similarity">
    <text evidence="1">Belongs to the Mg-chelatase subunits D/I family. ComM subfamily.</text>
</comment>
<dbReference type="Proteomes" id="UP000320791">
    <property type="component" value="Unassembled WGS sequence"/>
</dbReference>
<comment type="caution">
    <text evidence="3">The sequence shown here is derived from an EMBL/GenBank/DDBJ whole genome shotgun (WGS) entry which is preliminary data.</text>
</comment>
<dbReference type="Gene3D" id="3.30.230.10">
    <property type="match status" value="1"/>
</dbReference>